<dbReference type="Gene3D" id="1.10.443.10">
    <property type="entry name" value="Intergrase catalytic core"/>
    <property type="match status" value="1"/>
</dbReference>
<dbReference type="EMBL" id="JAFMNX010000001">
    <property type="protein sequence ID" value="MBS9719067.1"/>
    <property type="molecule type" value="Genomic_DNA"/>
</dbReference>
<protein>
    <submittedName>
        <fullName evidence="8">Site-specific integrase</fullName>
    </submittedName>
</protein>
<reference evidence="8 9" key="1">
    <citation type="submission" date="2021-03" db="EMBL/GenBank/DDBJ databases">
        <title>Tianweitania aestuarii sp. nov., isolated from a tidal flat.</title>
        <authorList>
            <person name="Park S."/>
            <person name="Yoon J.-H."/>
        </authorList>
    </citation>
    <scope>NUCLEOTIDE SEQUENCE [LARGE SCALE GENOMIC DNA]</scope>
    <source>
        <strain evidence="8 9">BSSL-BM11</strain>
    </source>
</reference>
<keyword evidence="9" id="KW-1185">Reference proteome</keyword>
<feature type="compositionally biased region" description="Low complexity" evidence="5">
    <location>
        <begin position="224"/>
        <end position="236"/>
    </location>
</feature>
<evidence type="ECO:0000256" key="1">
    <source>
        <dbReference type="ARBA" id="ARBA00022908"/>
    </source>
</evidence>
<dbReference type="PROSITE" id="PS51898">
    <property type="entry name" value="TYR_RECOMBINASE"/>
    <property type="match status" value="1"/>
</dbReference>
<evidence type="ECO:0000259" key="7">
    <source>
        <dbReference type="PROSITE" id="PS51900"/>
    </source>
</evidence>
<dbReference type="Pfam" id="PF00589">
    <property type="entry name" value="Phage_integrase"/>
    <property type="match status" value="1"/>
</dbReference>
<dbReference type="InterPro" id="IPR044068">
    <property type="entry name" value="CB"/>
</dbReference>
<dbReference type="InterPro" id="IPR002104">
    <property type="entry name" value="Integrase_catalytic"/>
</dbReference>
<sequence>MPLAIARPMKRPGTQNKQFVQRIPADVKTKTRGLKLAIPLGDKVIPVTISPTTPDIRLSLRTSDPAEAKLRTATITAYLARMWQSVRDGTRRLTHKEALALAGEIYREFVEAIEDDPGKPEMWAGVEVANIAATEGRFGRAALMISDDATIRQKSMEERFGFWADSKLATLGFLVDDDSRRRLIEETGKALQDAAMDLMRNADGDYGPDTRTQRFPTWTPPKPQQSTAASTAQSKTADGDKLITLFGKLAKERGYAPKTVSEWTRSVQSLTDHAKTEDASAITAEAIIAWMAMLVEKGRSAKTINETYFAAIKTIYRWARGKRYVPSAPTADVPKIHRREEGDGKRGFTKAEAETILGASLKETNPIRRWVPWLLAYSGARAGEVVQLRKEDVKQEPETGLWMMDFAPGAGRVKNKASRRVVPLHDHLIELGFVEWVKAQAAGRLFYEDREGGDEDGKRPRKSVAVNRLGDWIRGLNLEAVLSGEVSPNHGWRHRFSTELVNLDVSDTRRKRITGHRLDGQDNRYVGALEMQRLSEAVNRLPRYLSNVGNYAQSETTRDA</sequence>
<dbReference type="Gene3D" id="1.10.150.130">
    <property type="match status" value="1"/>
</dbReference>
<dbReference type="PANTHER" id="PTHR30349:SF88">
    <property type="entry name" value="BLL1584 PROTEIN"/>
    <property type="match status" value="1"/>
</dbReference>
<feature type="region of interest" description="Disordered" evidence="5">
    <location>
        <begin position="205"/>
        <end position="236"/>
    </location>
</feature>
<dbReference type="Proteomes" id="UP001297272">
    <property type="component" value="Unassembled WGS sequence"/>
</dbReference>
<comment type="caution">
    <text evidence="8">The sequence shown here is derived from an EMBL/GenBank/DDBJ whole genome shotgun (WGS) entry which is preliminary data.</text>
</comment>
<dbReference type="PANTHER" id="PTHR30349">
    <property type="entry name" value="PHAGE INTEGRASE-RELATED"/>
    <property type="match status" value="1"/>
</dbReference>
<name>A0ABS5RTL1_9HYPH</name>
<organism evidence="8 9">
    <name type="scientific">Tianweitania aestuarii</name>
    <dbReference type="NCBI Taxonomy" id="2814886"/>
    <lineage>
        <taxon>Bacteria</taxon>
        <taxon>Pseudomonadati</taxon>
        <taxon>Pseudomonadota</taxon>
        <taxon>Alphaproteobacteria</taxon>
        <taxon>Hyphomicrobiales</taxon>
        <taxon>Phyllobacteriaceae</taxon>
        <taxon>Tianweitania</taxon>
    </lineage>
</organism>
<keyword evidence="2 4" id="KW-0238">DNA-binding</keyword>
<dbReference type="Pfam" id="PF02899">
    <property type="entry name" value="Phage_int_SAM_1"/>
    <property type="match status" value="1"/>
</dbReference>
<dbReference type="InterPro" id="IPR013762">
    <property type="entry name" value="Integrase-like_cat_sf"/>
</dbReference>
<evidence type="ECO:0000313" key="8">
    <source>
        <dbReference type="EMBL" id="MBS9719067.1"/>
    </source>
</evidence>
<proteinExistence type="predicted"/>
<evidence type="ECO:0000256" key="3">
    <source>
        <dbReference type="ARBA" id="ARBA00023172"/>
    </source>
</evidence>
<evidence type="ECO:0000256" key="5">
    <source>
        <dbReference type="SAM" id="MobiDB-lite"/>
    </source>
</evidence>
<evidence type="ECO:0000313" key="9">
    <source>
        <dbReference type="Proteomes" id="UP001297272"/>
    </source>
</evidence>
<accession>A0ABS5RTL1</accession>
<keyword evidence="3" id="KW-0233">DNA recombination</keyword>
<feature type="domain" description="Core-binding (CB)" evidence="7">
    <location>
        <begin position="237"/>
        <end position="320"/>
    </location>
</feature>
<keyword evidence="1" id="KW-0229">DNA integration</keyword>
<dbReference type="InterPro" id="IPR004107">
    <property type="entry name" value="Integrase_SAM-like_N"/>
</dbReference>
<dbReference type="InterPro" id="IPR010998">
    <property type="entry name" value="Integrase_recombinase_N"/>
</dbReference>
<evidence type="ECO:0000259" key="6">
    <source>
        <dbReference type="PROSITE" id="PS51898"/>
    </source>
</evidence>
<evidence type="ECO:0000256" key="2">
    <source>
        <dbReference type="ARBA" id="ARBA00023125"/>
    </source>
</evidence>
<dbReference type="PROSITE" id="PS51900">
    <property type="entry name" value="CB"/>
    <property type="match status" value="1"/>
</dbReference>
<feature type="domain" description="Tyr recombinase" evidence="6">
    <location>
        <begin position="343"/>
        <end position="539"/>
    </location>
</feature>
<dbReference type="SUPFAM" id="SSF56349">
    <property type="entry name" value="DNA breaking-rejoining enzymes"/>
    <property type="match status" value="1"/>
</dbReference>
<dbReference type="InterPro" id="IPR011010">
    <property type="entry name" value="DNA_brk_join_enz"/>
</dbReference>
<evidence type="ECO:0000256" key="4">
    <source>
        <dbReference type="PROSITE-ProRule" id="PRU01248"/>
    </source>
</evidence>
<dbReference type="CDD" id="cd01184">
    <property type="entry name" value="INT_C_like_1"/>
    <property type="match status" value="1"/>
</dbReference>
<dbReference type="InterPro" id="IPR050090">
    <property type="entry name" value="Tyrosine_recombinase_XerCD"/>
</dbReference>
<gene>
    <name evidence="8" type="ORF">JYU29_00010</name>
</gene>
<dbReference type="RefSeq" id="WP_213982758.1">
    <property type="nucleotide sequence ID" value="NZ_JAFMNX010000001.1"/>
</dbReference>